<dbReference type="AlphaFoldDB" id="A0A835CHD1"/>
<organism evidence="1 2">
    <name type="scientific">Senna tora</name>
    <dbReference type="NCBI Taxonomy" id="362788"/>
    <lineage>
        <taxon>Eukaryota</taxon>
        <taxon>Viridiplantae</taxon>
        <taxon>Streptophyta</taxon>
        <taxon>Embryophyta</taxon>
        <taxon>Tracheophyta</taxon>
        <taxon>Spermatophyta</taxon>
        <taxon>Magnoliopsida</taxon>
        <taxon>eudicotyledons</taxon>
        <taxon>Gunneridae</taxon>
        <taxon>Pentapetalae</taxon>
        <taxon>rosids</taxon>
        <taxon>fabids</taxon>
        <taxon>Fabales</taxon>
        <taxon>Fabaceae</taxon>
        <taxon>Caesalpinioideae</taxon>
        <taxon>Cassia clade</taxon>
        <taxon>Senna</taxon>
    </lineage>
</organism>
<dbReference type="Proteomes" id="UP000634136">
    <property type="component" value="Unassembled WGS sequence"/>
</dbReference>
<dbReference type="EMBL" id="JAAIUW010000003">
    <property type="protein sequence ID" value="KAF7839057.1"/>
    <property type="molecule type" value="Genomic_DNA"/>
</dbReference>
<keyword evidence="2" id="KW-1185">Reference proteome</keyword>
<name>A0A835CHD1_9FABA</name>
<evidence type="ECO:0000313" key="1">
    <source>
        <dbReference type="EMBL" id="KAF7839057.1"/>
    </source>
</evidence>
<reference evidence="1" key="1">
    <citation type="submission" date="2020-09" db="EMBL/GenBank/DDBJ databases">
        <title>Genome-Enabled Discovery of Anthraquinone Biosynthesis in Senna tora.</title>
        <authorList>
            <person name="Kang S.-H."/>
            <person name="Pandey R.P."/>
            <person name="Lee C.-M."/>
            <person name="Sim J.-S."/>
            <person name="Jeong J.-T."/>
            <person name="Choi B.-S."/>
            <person name="Jung M."/>
            <person name="Ginzburg D."/>
            <person name="Zhao K."/>
            <person name="Won S.Y."/>
            <person name="Oh T.-J."/>
            <person name="Yu Y."/>
            <person name="Kim N.-H."/>
            <person name="Lee O.R."/>
            <person name="Lee T.-H."/>
            <person name="Bashyal P."/>
            <person name="Kim T.-S."/>
            <person name="Lee W.-H."/>
            <person name="Kawkins C."/>
            <person name="Kim C.-K."/>
            <person name="Kim J.S."/>
            <person name="Ahn B.O."/>
            <person name="Rhee S.Y."/>
            <person name="Sohng J.K."/>
        </authorList>
    </citation>
    <scope>NUCLEOTIDE SEQUENCE</scope>
    <source>
        <tissue evidence="1">Leaf</tissue>
    </source>
</reference>
<evidence type="ECO:0000313" key="2">
    <source>
        <dbReference type="Proteomes" id="UP000634136"/>
    </source>
</evidence>
<protein>
    <submittedName>
        <fullName evidence="1">Ras GTPase-activating protein-binding protein 1</fullName>
    </submittedName>
</protein>
<accession>A0A835CHD1</accession>
<comment type="caution">
    <text evidence="1">The sequence shown here is derived from an EMBL/GenBank/DDBJ whole genome shotgun (WGS) entry which is preliminary data.</text>
</comment>
<sequence length="183" mass="20421">MARSNEPGANNVIAGEECGIKIYKQGANEENVMEADFILFCNKVSHLACLLQLEMDSDLFMKFYLKVKWKIGKTYNIIQGETIGYKWNSKAWSKNSDSLSHGASPEVHEDASRKSYASIVMKSNATNGPNYVPSQTIRVAFEKPSKQVSTTTVKSIEALSPRSYNTSRSSNLCEDSIYLCQIN</sequence>
<proteinExistence type="predicted"/>
<gene>
    <name evidence="1" type="ORF">G2W53_007539</name>
</gene>